<proteinExistence type="predicted"/>
<dbReference type="Proteomes" id="UP000574390">
    <property type="component" value="Unassembled WGS sequence"/>
</dbReference>
<gene>
    <name evidence="3" type="ORF">FOZ62_020551</name>
</gene>
<sequence length="781" mass="84391">DDSLLVLFTIECRSKAVDSEDFDDVYADREMLVDAKPREKVKIKVPGWRSINGVSCICPSFDPDIIGSSAGVSVQVSLDEGQTLLGPPLPFKVFSFTIDRIVPAVGEAALSTRMEIVLGGRMPVVTKKPRIGAILPGESDAAGRRRRPLMREMSEAVAEARADGTIRIFFTMPSLEDLLPEKTVAVAERYLKIPIEVSLNDGAEYSEDGFSFTYLLPQGAEGDSPTFTAAPGLYKMPEEWTEEDNRIDVSAAIPAGTEMCVRLAEGDLPVDLVYADAKIRLRYVPGGEDEGEGAELKPPVDLEVVAGISFHGEKDIPVLGFTTPEVTASQLAVELGTVVAMEVSFAIDGQHFHEVTARVGPMQLSGSQVVDDEGQASSSVREELNPVVEELRLKPSVDPGREDPGNDALLDFYSAVGREDEELVRSVVADGRPLIKLNSLRASPLLLSLWNNNPRILSLLLDAGADGVSGDKRSGFAPLHHASLCQGASECIKLLVQYDADLLCRTSRGGYTPLFLACALGITDNVATLLAMALQRAPAVSSLPGRAFIESCSTTRGHTCLVAAVRTGNRELVSLLVHCRASVLAADPNGITPVEAAKGRDDMLEALLGRSARRKRSPYRPLPAALAAGGLHRSASSSEIIPSPSARRVLPNRSLPPRRGGGFLGISFRRDGRAGFLNPMSIGRVPEAARMRRVRSQAQQNMRLMDRNLVVQPMAASASVRQYEMLLSEEGVLKSQRLLESQVGGPPGETARGLRKILMEKQKIGRRQVLDGLDLMRWCCC</sequence>
<reference evidence="3 4" key="1">
    <citation type="submission" date="2020-04" db="EMBL/GenBank/DDBJ databases">
        <title>Perkinsus olseni comparative genomics.</title>
        <authorList>
            <person name="Bogema D.R."/>
        </authorList>
    </citation>
    <scope>NUCLEOTIDE SEQUENCE [LARGE SCALE GENOMIC DNA]</scope>
    <source>
        <strain evidence="3">ATCC PRA-205</strain>
    </source>
</reference>
<dbReference type="PANTHER" id="PTHR24166">
    <property type="entry name" value="ROLLING PEBBLES, ISOFORM B"/>
    <property type="match status" value="1"/>
</dbReference>
<evidence type="ECO:0008006" key="5">
    <source>
        <dbReference type="Google" id="ProtNLM"/>
    </source>
</evidence>
<protein>
    <recommendedName>
        <fullName evidence="5">Ankyrin Repeat</fullName>
    </recommendedName>
</protein>
<dbReference type="AlphaFoldDB" id="A0A7J6PD61"/>
<accession>A0A7J6PD61</accession>
<dbReference type="Pfam" id="PF12796">
    <property type="entry name" value="Ank_2"/>
    <property type="match status" value="1"/>
</dbReference>
<feature type="non-terminal residue" evidence="3">
    <location>
        <position position="781"/>
    </location>
</feature>
<dbReference type="SUPFAM" id="SSF48403">
    <property type="entry name" value="Ankyrin repeat"/>
    <property type="match status" value="1"/>
</dbReference>
<dbReference type="InterPro" id="IPR002110">
    <property type="entry name" value="Ankyrin_rpt"/>
</dbReference>
<keyword evidence="2" id="KW-0040">ANK repeat</keyword>
<dbReference type="InterPro" id="IPR036770">
    <property type="entry name" value="Ankyrin_rpt-contain_sf"/>
</dbReference>
<dbReference type="Gene3D" id="1.25.40.20">
    <property type="entry name" value="Ankyrin repeat-containing domain"/>
    <property type="match status" value="2"/>
</dbReference>
<evidence type="ECO:0000256" key="1">
    <source>
        <dbReference type="ARBA" id="ARBA00022737"/>
    </source>
</evidence>
<name>A0A7J6PD61_PEROL</name>
<dbReference type="EMBL" id="JABANM010035969">
    <property type="protein sequence ID" value="KAF4694118.1"/>
    <property type="molecule type" value="Genomic_DNA"/>
</dbReference>
<evidence type="ECO:0000313" key="4">
    <source>
        <dbReference type="Proteomes" id="UP000574390"/>
    </source>
</evidence>
<organism evidence="3 4">
    <name type="scientific">Perkinsus olseni</name>
    <name type="common">Perkinsus atlanticus</name>
    <dbReference type="NCBI Taxonomy" id="32597"/>
    <lineage>
        <taxon>Eukaryota</taxon>
        <taxon>Sar</taxon>
        <taxon>Alveolata</taxon>
        <taxon>Perkinsozoa</taxon>
        <taxon>Perkinsea</taxon>
        <taxon>Perkinsida</taxon>
        <taxon>Perkinsidae</taxon>
        <taxon>Perkinsus</taxon>
    </lineage>
</organism>
<dbReference type="PANTHER" id="PTHR24166:SF48">
    <property type="entry name" value="PROTEIN VAPYRIN"/>
    <property type="match status" value="1"/>
</dbReference>
<evidence type="ECO:0000313" key="3">
    <source>
        <dbReference type="EMBL" id="KAF4694118.1"/>
    </source>
</evidence>
<dbReference type="Pfam" id="PF00023">
    <property type="entry name" value="Ank"/>
    <property type="match status" value="1"/>
</dbReference>
<keyword evidence="1" id="KW-0677">Repeat</keyword>
<dbReference type="SMART" id="SM00248">
    <property type="entry name" value="ANK"/>
    <property type="match status" value="4"/>
</dbReference>
<comment type="caution">
    <text evidence="3">The sequence shown here is derived from an EMBL/GenBank/DDBJ whole genome shotgun (WGS) entry which is preliminary data.</text>
</comment>
<dbReference type="InterPro" id="IPR050889">
    <property type="entry name" value="Dendritic_Spine_Reg/Scaffold"/>
</dbReference>
<evidence type="ECO:0000256" key="2">
    <source>
        <dbReference type="ARBA" id="ARBA00023043"/>
    </source>
</evidence>